<evidence type="ECO:0000256" key="1">
    <source>
        <dbReference type="SAM" id="SignalP"/>
    </source>
</evidence>
<name>A0AAI8U1L5_MYCME</name>
<gene>
    <name evidence="3" type="ORF">hbim_06279</name>
</gene>
<sequence>MGRHRLAKVRRRRSAVVAAVFVPAAAALVVGADTVPAVKGEPQCCAQIAAAPAGTPPTPGEPAVRRTMRYPLPAGVAPEKGLQVETILAARAVSARFPQILNIGGVRADSMKWHPNGLAIDVMVPNYATPEGKALGDQIVGYVMANADKFGVNHVIFRQQIFYHDGRHKTMSDRGGDTANHYDHVHIATNGGGFPTGHETYLT</sequence>
<evidence type="ECO:0000313" key="4">
    <source>
        <dbReference type="Proteomes" id="UP001241092"/>
    </source>
</evidence>
<keyword evidence="1" id="KW-0732">Signal</keyword>
<dbReference type="EMBL" id="AP027452">
    <property type="protein sequence ID" value="BDY32316.1"/>
    <property type="molecule type" value="Genomic_DNA"/>
</dbReference>
<protein>
    <recommendedName>
        <fullName evidence="2">ARB-07466-like C-terminal domain-containing protein</fullName>
    </recommendedName>
</protein>
<accession>A0AAI8U1L5</accession>
<organism evidence="3 4">
    <name type="scientific">Mycolicibacterium mageritense</name>
    <name type="common">Mycobacterium mageritense</name>
    <dbReference type="NCBI Taxonomy" id="53462"/>
    <lineage>
        <taxon>Bacteria</taxon>
        <taxon>Bacillati</taxon>
        <taxon>Actinomycetota</taxon>
        <taxon>Actinomycetes</taxon>
        <taxon>Mycobacteriales</taxon>
        <taxon>Mycobacteriaceae</taxon>
        <taxon>Mycolicibacterium</taxon>
    </lineage>
</organism>
<dbReference type="RefSeq" id="WP_276822602.1">
    <property type="nucleotide sequence ID" value="NZ_AP027452.1"/>
</dbReference>
<dbReference type="InterPro" id="IPR058593">
    <property type="entry name" value="ARB_07466-like_C"/>
</dbReference>
<dbReference type="AlphaFoldDB" id="A0AAI8U1L5"/>
<feature type="domain" description="ARB-07466-like C-terminal" evidence="2">
    <location>
        <begin position="79"/>
        <end position="182"/>
    </location>
</feature>
<proteinExistence type="predicted"/>
<dbReference type="Pfam" id="PF26571">
    <property type="entry name" value="VldE"/>
    <property type="match status" value="1"/>
</dbReference>
<evidence type="ECO:0000259" key="2">
    <source>
        <dbReference type="Pfam" id="PF26571"/>
    </source>
</evidence>
<dbReference type="Proteomes" id="UP001241092">
    <property type="component" value="Chromosome"/>
</dbReference>
<feature type="signal peptide" evidence="1">
    <location>
        <begin position="1"/>
        <end position="32"/>
    </location>
</feature>
<reference evidence="3" key="1">
    <citation type="submission" date="2023-03" db="EMBL/GenBank/DDBJ databases">
        <title>Draft genome sequence of a Mycolicibacterium mageritense strain H4_3_1 isolated from a hybrid biological-inorganic system reactor.</title>
        <authorList>
            <person name="Feng X."/>
            <person name="Kazama D."/>
            <person name="Sato K."/>
            <person name="Kobayashi H."/>
        </authorList>
    </citation>
    <scope>NUCLEOTIDE SEQUENCE</scope>
    <source>
        <strain evidence="3">H4_3_1</strain>
    </source>
</reference>
<feature type="chain" id="PRO_5042595536" description="ARB-07466-like C-terminal domain-containing protein" evidence="1">
    <location>
        <begin position="33"/>
        <end position="203"/>
    </location>
</feature>
<evidence type="ECO:0000313" key="3">
    <source>
        <dbReference type="EMBL" id="BDY32316.1"/>
    </source>
</evidence>